<organism evidence="2 3">
    <name type="scientific">Cirrhinus molitorella</name>
    <name type="common">mud carp</name>
    <dbReference type="NCBI Taxonomy" id="172907"/>
    <lineage>
        <taxon>Eukaryota</taxon>
        <taxon>Metazoa</taxon>
        <taxon>Chordata</taxon>
        <taxon>Craniata</taxon>
        <taxon>Vertebrata</taxon>
        <taxon>Euteleostomi</taxon>
        <taxon>Actinopterygii</taxon>
        <taxon>Neopterygii</taxon>
        <taxon>Teleostei</taxon>
        <taxon>Ostariophysi</taxon>
        <taxon>Cypriniformes</taxon>
        <taxon>Cyprinidae</taxon>
        <taxon>Labeoninae</taxon>
        <taxon>Labeonini</taxon>
        <taxon>Cirrhinus</taxon>
    </lineage>
</organism>
<proteinExistence type="predicted"/>
<comment type="caution">
    <text evidence="2">The sequence shown here is derived from an EMBL/GenBank/DDBJ whole genome shotgun (WGS) entry which is preliminary data.</text>
</comment>
<evidence type="ECO:0000313" key="3">
    <source>
        <dbReference type="Proteomes" id="UP001558613"/>
    </source>
</evidence>
<protein>
    <submittedName>
        <fullName evidence="2">Uncharacterized protein</fullName>
    </submittedName>
</protein>
<gene>
    <name evidence="2" type="ORF">QQF64_005260</name>
</gene>
<reference evidence="2 3" key="1">
    <citation type="submission" date="2023-09" db="EMBL/GenBank/DDBJ databases">
        <authorList>
            <person name="Wang M."/>
        </authorList>
    </citation>
    <scope>NUCLEOTIDE SEQUENCE [LARGE SCALE GENOMIC DNA]</scope>
    <source>
        <strain evidence="2">GT-2023</strain>
        <tissue evidence="2">Liver</tissue>
    </source>
</reference>
<feature type="region of interest" description="Disordered" evidence="1">
    <location>
        <begin position="64"/>
        <end position="91"/>
    </location>
</feature>
<keyword evidence="3" id="KW-1185">Reference proteome</keyword>
<evidence type="ECO:0000256" key="1">
    <source>
        <dbReference type="SAM" id="MobiDB-lite"/>
    </source>
</evidence>
<dbReference type="EMBL" id="JAYMGO010000012">
    <property type="protein sequence ID" value="KAL1264905.1"/>
    <property type="molecule type" value="Genomic_DNA"/>
</dbReference>
<sequence length="145" mass="16791">MNLRYQQHFLKFITHSSKLTLKLQEPRGTLENASGKTSVCANASSFTPHHIRLLISRSIFHPLKRPRDSDERPRSTPTRFGSDAFHVSERPEHLTDSQSEIVFAESSFTRNMRRIRSERFCGPVLFLQRCSSANSHPDKTQTHWN</sequence>
<evidence type="ECO:0000313" key="2">
    <source>
        <dbReference type="EMBL" id="KAL1264905.1"/>
    </source>
</evidence>
<name>A0ABR3MIK9_9TELE</name>
<feature type="compositionally biased region" description="Basic and acidic residues" evidence="1">
    <location>
        <begin position="65"/>
        <end position="74"/>
    </location>
</feature>
<accession>A0ABR3MIK9</accession>
<dbReference type="Proteomes" id="UP001558613">
    <property type="component" value="Unassembled WGS sequence"/>
</dbReference>